<comment type="catalytic activity">
    <reaction evidence="3">
        <text>a (2S)-2-hydroxycarboxylate + O2 = a 2-oxocarboxylate + H2O2</text>
        <dbReference type="Rhea" id="RHEA:16789"/>
        <dbReference type="ChEBI" id="CHEBI:15379"/>
        <dbReference type="ChEBI" id="CHEBI:16240"/>
        <dbReference type="ChEBI" id="CHEBI:35179"/>
        <dbReference type="ChEBI" id="CHEBI:58123"/>
        <dbReference type="EC" id="1.1.3.15"/>
    </reaction>
    <physiologicalReaction direction="left-to-right" evidence="3">
        <dbReference type="Rhea" id="RHEA:16790"/>
    </physiologicalReaction>
</comment>
<comment type="catalytic activity">
    <reaction evidence="4">
        <text>2-hydroxyoctanoate + O2 = 2-oxooctanoate + H2O2</text>
        <dbReference type="Rhea" id="RHEA:67940"/>
        <dbReference type="ChEBI" id="CHEBI:15379"/>
        <dbReference type="ChEBI" id="CHEBI:16240"/>
        <dbReference type="ChEBI" id="CHEBI:133514"/>
        <dbReference type="ChEBI" id="CHEBI:176689"/>
    </reaction>
    <physiologicalReaction direction="left-to-right" evidence="4">
        <dbReference type="Rhea" id="RHEA:67941"/>
    </physiologicalReaction>
</comment>
<comment type="cofactor">
    <cofactor evidence="1">
        <name>FMN</name>
        <dbReference type="ChEBI" id="CHEBI:58210"/>
    </cofactor>
</comment>
<dbReference type="PROSITE" id="PS00557">
    <property type="entry name" value="FMN_HYDROXY_ACID_DH_1"/>
    <property type="match status" value="1"/>
</dbReference>
<name>A0ABQ7TFR7_PHRPL</name>
<dbReference type="Proteomes" id="UP000826234">
    <property type="component" value="Unassembled WGS sequence"/>
</dbReference>
<dbReference type="InterPro" id="IPR000262">
    <property type="entry name" value="FMN-dep_DH"/>
</dbReference>
<evidence type="ECO:0000259" key="5">
    <source>
        <dbReference type="PROSITE" id="PS51349"/>
    </source>
</evidence>
<proteinExistence type="predicted"/>
<dbReference type="InterPro" id="IPR037396">
    <property type="entry name" value="FMN_HAD"/>
</dbReference>
<dbReference type="SUPFAM" id="SSF51395">
    <property type="entry name" value="FMN-linked oxidoreductases"/>
    <property type="match status" value="1"/>
</dbReference>
<dbReference type="InterPro" id="IPR008259">
    <property type="entry name" value="FMN_hydac_DH_AS"/>
</dbReference>
<reference evidence="6 7" key="1">
    <citation type="journal article" date="2022" name="Gigascience">
        <title>A chromosome-level genome assembly and annotation of the desert horned lizard, Phrynosoma platyrhinos, provides insight into chromosomal rearrangements among reptiles.</title>
        <authorList>
            <person name="Koochekian N."/>
            <person name="Ascanio A."/>
            <person name="Farleigh K."/>
            <person name="Card D.C."/>
            <person name="Schield D.R."/>
            <person name="Castoe T.A."/>
            <person name="Jezkova T."/>
        </authorList>
    </citation>
    <scope>NUCLEOTIDE SEQUENCE [LARGE SCALE GENOMIC DNA]</scope>
    <source>
        <strain evidence="6">NK-2021</strain>
    </source>
</reference>
<sequence length="240" mass="26782">MGMPEYQTGLQWTAETYNTGNLTIFGEETSRHASEAMNTCYIASTYSTCSMEEIAAAAPSGVRWFQLYIHQRRDLSEQLVRQMESLGFQALVLTADLPSTGKRRDDLRNTLQFLSSVTLKNFNGAIEDNDYSEYGLPRGSIDPSISWKDIAWLKSLTHLPLIIKGILTKEDAKLAVRYGVQGIIVSNHGGRQLDGVPATGEKGLQQVLKILKDEFRLSMALAGCRNVSEIDQRLVQYSKL</sequence>
<evidence type="ECO:0000256" key="3">
    <source>
        <dbReference type="ARBA" id="ARBA00029325"/>
    </source>
</evidence>
<dbReference type="Pfam" id="PF01070">
    <property type="entry name" value="FMN_dh"/>
    <property type="match status" value="1"/>
</dbReference>
<evidence type="ECO:0000313" key="7">
    <source>
        <dbReference type="Proteomes" id="UP000826234"/>
    </source>
</evidence>
<dbReference type="PROSITE" id="PS51349">
    <property type="entry name" value="FMN_HYDROXY_ACID_DH_2"/>
    <property type="match status" value="1"/>
</dbReference>
<dbReference type="EMBL" id="JAIPUX010000439">
    <property type="protein sequence ID" value="KAH0628590.1"/>
    <property type="molecule type" value="Genomic_DNA"/>
</dbReference>
<accession>A0ABQ7TFR7</accession>
<comment type="caution">
    <text evidence="6">The sequence shown here is derived from an EMBL/GenBank/DDBJ whole genome shotgun (WGS) entry which is preliminary data.</text>
</comment>
<feature type="domain" description="FMN hydroxy acid dehydrogenase" evidence="5">
    <location>
        <begin position="1"/>
        <end position="240"/>
    </location>
</feature>
<dbReference type="PANTHER" id="PTHR10578:SF149">
    <property type="entry name" value="2-HYDROXYACID OXIDASE 2"/>
    <property type="match status" value="1"/>
</dbReference>
<evidence type="ECO:0000256" key="2">
    <source>
        <dbReference type="ARBA" id="ARBA00023002"/>
    </source>
</evidence>
<keyword evidence="7" id="KW-1185">Reference proteome</keyword>
<dbReference type="PANTHER" id="PTHR10578">
    <property type="entry name" value="S -2-HYDROXY-ACID OXIDASE-RELATED"/>
    <property type="match status" value="1"/>
</dbReference>
<gene>
    <name evidence="6" type="ORF">JD844_009936</name>
</gene>
<evidence type="ECO:0000313" key="6">
    <source>
        <dbReference type="EMBL" id="KAH0628590.1"/>
    </source>
</evidence>
<evidence type="ECO:0000256" key="1">
    <source>
        <dbReference type="ARBA" id="ARBA00001917"/>
    </source>
</evidence>
<dbReference type="InterPro" id="IPR013785">
    <property type="entry name" value="Aldolase_TIM"/>
</dbReference>
<organism evidence="6 7">
    <name type="scientific">Phrynosoma platyrhinos</name>
    <name type="common">Desert horned lizard</name>
    <dbReference type="NCBI Taxonomy" id="52577"/>
    <lineage>
        <taxon>Eukaryota</taxon>
        <taxon>Metazoa</taxon>
        <taxon>Chordata</taxon>
        <taxon>Craniata</taxon>
        <taxon>Vertebrata</taxon>
        <taxon>Euteleostomi</taxon>
        <taxon>Lepidosauria</taxon>
        <taxon>Squamata</taxon>
        <taxon>Bifurcata</taxon>
        <taxon>Unidentata</taxon>
        <taxon>Episquamata</taxon>
        <taxon>Toxicofera</taxon>
        <taxon>Iguania</taxon>
        <taxon>Phrynosomatidae</taxon>
        <taxon>Phrynosomatinae</taxon>
        <taxon>Phrynosoma</taxon>
    </lineage>
</organism>
<keyword evidence="2" id="KW-0560">Oxidoreductase</keyword>
<evidence type="ECO:0000256" key="4">
    <source>
        <dbReference type="ARBA" id="ARBA00029327"/>
    </source>
</evidence>
<dbReference type="Gene3D" id="3.20.20.70">
    <property type="entry name" value="Aldolase class I"/>
    <property type="match status" value="2"/>
</dbReference>
<protein>
    <recommendedName>
        <fullName evidence="5">FMN hydroxy acid dehydrogenase domain-containing protein</fullName>
    </recommendedName>
</protein>